<evidence type="ECO:0000256" key="5">
    <source>
        <dbReference type="ARBA" id="ARBA00022768"/>
    </source>
</evidence>
<dbReference type="HAMAP" id="MF_00118_B">
    <property type="entry name" value="EF_Tu_B"/>
    <property type="match status" value="1"/>
</dbReference>
<reference evidence="10" key="1">
    <citation type="journal article" date="2022" name="Cell">
        <title>Repeat-based holocentromeres influence genome architecture and karyotype evolution.</title>
        <authorList>
            <person name="Hofstatter P.G."/>
            <person name="Thangavel G."/>
            <person name="Lux T."/>
            <person name="Neumann P."/>
            <person name="Vondrak T."/>
            <person name="Novak P."/>
            <person name="Zhang M."/>
            <person name="Costa L."/>
            <person name="Castellani M."/>
            <person name="Scott A."/>
            <person name="Toegelov H."/>
            <person name="Fuchs J."/>
            <person name="Mata-Sucre Y."/>
            <person name="Dias Y."/>
            <person name="Vanzela A.L.L."/>
            <person name="Huettel B."/>
            <person name="Almeida C.C.S."/>
            <person name="Simkova H."/>
            <person name="Souza G."/>
            <person name="Pedrosa-Harand A."/>
            <person name="Macas J."/>
            <person name="Mayer K.F.X."/>
            <person name="Houben A."/>
            <person name="Marques A."/>
        </authorList>
    </citation>
    <scope>NUCLEOTIDE SEQUENCE</scope>
    <source>
        <strain evidence="10">RhyBre1mFocal</strain>
    </source>
</reference>
<dbReference type="NCBIfam" id="TIGR00485">
    <property type="entry name" value="EF-Tu"/>
    <property type="match status" value="1"/>
</dbReference>
<dbReference type="SUPFAM" id="SSF54980">
    <property type="entry name" value="EF-G C-terminal domain-like"/>
    <property type="match status" value="2"/>
</dbReference>
<feature type="binding site" evidence="8">
    <location>
        <begin position="66"/>
        <end position="70"/>
    </location>
    <ligand>
        <name>GTP</name>
        <dbReference type="ChEBI" id="CHEBI:37565"/>
    </ligand>
</feature>
<dbReference type="InterPro" id="IPR047872">
    <property type="entry name" value="EFG_IV"/>
</dbReference>
<evidence type="ECO:0000259" key="9">
    <source>
        <dbReference type="PROSITE" id="PS51722"/>
    </source>
</evidence>
<dbReference type="OrthoDB" id="1912584at2759"/>
<comment type="function">
    <text evidence="8">Mitochondrial GTPase that catalyzes the GTP-dependent ribosomal translocation step during translation elongation. During this step, the ribosome changes from the pre-translocational (PRE) to the post-translocational (POST) state as the newly formed A-site-bound peptidyl-tRNA and P-site-bound deacylated tRNA move to the P and E sites, respectively. Catalyzes the coordinated movement of the two tRNA molecules, the mRNA and conformational changes in the ribosome.</text>
</comment>
<dbReference type="Gene3D" id="3.30.70.240">
    <property type="match status" value="1"/>
</dbReference>
<dbReference type="InterPro" id="IPR004541">
    <property type="entry name" value="Transl_elong_EFTu/EF1A_bac/org"/>
</dbReference>
<dbReference type="GO" id="GO:0003924">
    <property type="term" value="F:GTPase activity"/>
    <property type="evidence" value="ECO:0007669"/>
    <property type="project" value="UniProtKB-UniRule"/>
</dbReference>
<dbReference type="InterPro" id="IPR014721">
    <property type="entry name" value="Ribsml_uS5_D2-typ_fold_subgr"/>
</dbReference>
<dbReference type="NCBIfam" id="TIGR00231">
    <property type="entry name" value="small_GTP"/>
    <property type="match status" value="2"/>
</dbReference>
<dbReference type="Pfam" id="PF03143">
    <property type="entry name" value="GTP_EFTU_D3"/>
    <property type="match status" value="1"/>
</dbReference>
<dbReference type="InterPro" id="IPR031157">
    <property type="entry name" value="G_TR_CS"/>
</dbReference>
<comment type="similarity">
    <text evidence="3">Belongs to the TRAFAC class translation factor GTPase superfamily. Classic translation factor GTPase family. EF-Tu/EF-1A subfamily.</text>
</comment>
<dbReference type="Pfam" id="PF00009">
    <property type="entry name" value="GTP_EFTU"/>
    <property type="match status" value="2"/>
</dbReference>
<dbReference type="PROSITE" id="PS51722">
    <property type="entry name" value="G_TR_2"/>
    <property type="match status" value="2"/>
</dbReference>
<feature type="binding site" evidence="8">
    <location>
        <begin position="2"/>
        <end position="9"/>
    </location>
    <ligand>
        <name>GTP</name>
        <dbReference type="ChEBI" id="CHEBI:37565"/>
    </ligand>
</feature>
<comment type="similarity">
    <text evidence="8">Belongs to the GTP-binding elongation factor family. EF-G/EF-2 subfamily.</text>
</comment>
<dbReference type="InterPro" id="IPR009001">
    <property type="entry name" value="Transl_elong_EF1A/Init_IF2_C"/>
</dbReference>
<dbReference type="FunFam" id="2.40.30.10:FF:000006">
    <property type="entry name" value="Elongation factor G"/>
    <property type="match status" value="1"/>
</dbReference>
<comment type="similarity">
    <text evidence="2">Belongs to the TRAFAC class translation factor GTPase superfamily. Classic translation factor GTPase family. EF-G/EF-2 subfamily.</text>
</comment>
<dbReference type="EMBL" id="JAMQYH010000650">
    <property type="protein sequence ID" value="KAJ1682419.1"/>
    <property type="molecule type" value="Genomic_DNA"/>
</dbReference>
<dbReference type="SUPFAM" id="SSF52540">
    <property type="entry name" value="P-loop containing nucleoside triphosphate hydrolases"/>
    <property type="match status" value="2"/>
</dbReference>
<feature type="domain" description="Tr-type G" evidence="9">
    <location>
        <begin position="716"/>
        <end position="913"/>
    </location>
</feature>
<dbReference type="CDD" id="cd01886">
    <property type="entry name" value="EF-G"/>
    <property type="match status" value="1"/>
</dbReference>
<sequence length="1103" mass="121615">MAHIDAGKTTTTERILFYTGVNHKIGETHDGAATTDWMEQEQERGITITSAAVTCFWNKNQINIIDTPGHVDFTVEVERSLRVLDGAVAVFDGKEGVEPQSETVWRQADKYDVPRICFVNKMDKLGADFYFTVDTIVNRLKAKPLVIQLPIGAENDFVGVIDLVEMRALVWPGDAKGDVTMGAKYEVQEIPAELADKAAEYREILLETVAESDEELLEKHFSGEPLTVAEIKGAIRKLTIASELYPVLCGSAFKNRGVQPMLDAVVDYLPSPLDVPAIEAKDPKNEEVIIERHADRDEPFAALAFKIVTHPFFGRLTYIRVYSGHLDSGAQVVNATKGKKERIGKIFQMHANKEMPVDSVTAGHIYAVIGLKDTTTGDTLSDSNNQVVLESMTFPEPVIEVAIEPKTKADQEKLGLAIQKLAEEDPTFRVEQNAETGQTVIKGMGELHLDILVDRMKREFKVEANVGKPQVAYRETIRKTVEKHDYTHKKQTGGSGQFAKIQFTLEPLEVTADKTYEFENKVTGGRIPREYISPTDQGFQDAMNVGVLAGYPMVGVKAILLDGASHDVDSSEMAFKIAGSMGFKEAVRKANPVILEPIMAVEVRTPEEYMGDVIGDLNSRRGQIQSMEDAAGVKVVRANVPLSEMFGYIGDLRSKTSGRAVYSMEFDSYAEVPRNVMDEIVQKTKGEEPVANQRPVLLHERPEEDPVAKAKFERTKPHVNIGTIGHVDHGKTTLTAAISKVLADKYPSATNVQRDFASIDSAPEERQRGITINISHVEYETPKRHYAHVDAPGHADYIKNMITGAAQMDGAILVVAATDGPMAQTREHVLLAKQVGVPYLLVALNKSDMVDDEEILELVELEVRELLSSQDFDGDNAPVVRVSGLKALEGDPEWTEKIVELMDAVDASIPDPVRDKDKPFLMPIEDVFTITGRGTVVTGRAERGTLAINSEVEIVGLRPTQKTIVTGIEMFHKQLDEAWAGENCGLLLRGTKRDDVERGQVVVKPGSVTPHTNFEGTAYILSKEEGGRHNPFFTNYRPQFYFRTTDVTGVITLPEGTEMVMPGDTTDMTVELIQPIAMEEGLGYAIREGGRTVGAGTVTKILK</sequence>
<dbReference type="PANTHER" id="PTHR43261:SF1">
    <property type="entry name" value="RIBOSOME-RELEASING FACTOR 2, MITOCHONDRIAL"/>
    <property type="match status" value="1"/>
</dbReference>
<evidence type="ECO:0000256" key="7">
    <source>
        <dbReference type="ARBA" id="ARBA00023134"/>
    </source>
</evidence>
<dbReference type="FunFam" id="3.30.230.10:FF:000003">
    <property type="entry name" value="Elongation factor G"/>
    <property type="match status" value="1"/>
</dbReference>
<dbReference type="NCBIfam" id="NF009373">
    <property type="entry name" value="PRK12736.1"/>
    <property type="match status" value="1"/>
</dbReference>
<dbReference type="InterPro" id="IPR005517">
    <property type="entry name" value="Transl_elong_EFG/EF2_IV"/>
</dbReference>
<dbReference type="PROSITE" id="PS00301">
    <property type="entry name" value="G_TR_1"/>
    <property type="match status" value="2"/>
</dbReference>
<dbReference type="CDD" id="cd16262">
    <property type="entry name" value="EFG_III"/>
    <property type="match status" value="1"/>
</dbReference>
<dbReference type="FunFam" id="3.40.50.300:FF:000003">
    <property type="entry name" value="Elongation factor Tu"/>
    <property type="match status" value="1"/>
</dbReference>
<evidence type="ECO:0000256" key="1">
    <source>
        <dbReference type="ARBA" id="ARBA00003982"/>
    </source>
</evidence>
<dbReference type="InterPro" id="IPR009000">
    <property type="entry name" value="Transl_B-barrel_sf"/>
</dbReference>
<dbReference type="Pfam" id="PF03764">
    <property type="entry name" value="EFG_IV"/>
    <property type="match status" value="1"/>
</dbReference>
<dbReference type="InterPro" id="IPR009022">
    <property type="entry name" value="EFG_III"/>
</dbReference>
<comment type="caution">
    <text evidence="10">The sequence shown here is derived from an EMBL/GenBank/DDBJ whole genome shotgun (WGS) entry which is preliminary data.</text>
</comment>
<dbReference type="GO" id="GO:0005739">
    <property type="term" value="C:mitochondrion"/>
    <property type="evidence" value="ECO:0007669"/>
    <property type="project" value="UniProtKB-SubCell"/>
</dbReference>
<dbReference type="CDD" id="cd03707">
    <property type="entry name" value="EFTU_III"/>
    <property type="match status" value="1"/>
</dbReference>
<dbReference type="InterPro" id="IPR000640">
    <property type="entry name" value="EFG_V-like"/>
</dbReference>
<dbReference type="SUPFAM" id="SSF54211">
    <property type="entry name" value="Ribosomal protein S5 domain 2-like"/>
    <property type="match status" value="1"/>
</dbReference>
<dbReference type="GO" id="GO:0070125">
    <property type="term" value="P:mitochondrial translational elongation"/>
    <property type="evidence" value="ECO:0007669"/>
    <property type="project" value="UniProtKB-UniRule"/>
</dbReference>
<dbReference type="Proteomes" id="UP001151287">
    <property type="component" value="Unassembled WGS sequence"/>
</dbReference>
<dbReference type="CDD" id="cd01884">
    <property type="entry name" value="EF_Tu"/>
    <property type="match status" value="1"/>
</dbReference>
<evidence type="ECO:0000313" key="10">
    <source>
        <dbReference type="EMBL" id="KAJ1682419.1"/>
    </source>
</evidence>
<dbReference type="InterPro" id="IPR000795">
    <property type="entry name" value="T_Tr_GTP-bd_dom"/>
</dbReference>
<dbReference type="NCBIfam" id="NF009372">
    <property type="entry name" value="PRK12735.1"/>
    <property type="match status" value="1"/>
</dbReference>
<dbReference type="Pfam" id="PF03144">
    <property type="entry name" value="GTP_EFTU_D2"/>
    <property type="match status" value="2"/>
</dbReference>
<dbReference type="InterPro" id="IPR004161">
    <property type="entry name" value="EFTu-like_2"/>
</dbReference>
<organism evidence="10 11">
    <name type="scientific">Rhynchospora breviuscula</name>
    <dbReference type="NCBI Taxonomy" id="2022672"/>
    <lineage>
        <taxon>Eukaryota</taxon>
        <taxon>Viridiplantae</taxon>
        <taxon>Streptophyta</taxon>
        <taxon>Embryophyta</taxon>
        <taxon>Tracheophyta</taxon>
        <taxon>Spermatophyta</taxon>
        <taxon>Magnoliopsida</taxon>
        <taxon>Liliopsida</taxon>
        <taxon>Poales</taxon>
        <taxon>Cyperaceae</taxon>
        <taxon>Cyperoideae</taxon>
        <taxon>Rhynchosporeae</taxon>
        <taxon>Rhynchospora</taxon>
    </lineage>
</organism>
<dbReference type="PRINTS" id="PR00315">
    <property type="entry name" value="ELONGATNFCT"/>
</dbReference>
<keyword evidence="4 8" id="KW-0547">Nucleotide-binding</keyword>
<dbReference type="FunFam" id="3.40.50.300:FF:000029">
    <property type="entry name" value="Elongation factor G"/>
    <property type="match status" value="1"/>
</dbReference>
<keyword evidence="11" id="KW-1185">Reference proteome</keyword>
<keyword evidence="7 8" id="KW-0342">GTP-binding</keyword>
<dbReference type="PANTHER" id="PTHR43261">
    <property type="entry name" value="TRANSLATION ELONGATION FACTOR G-RELATED"/>
    <property type="match status" value="1"/>
</dbReference>
<keyword evidence="6 8" id="KW-0648">Protein biosynthesis</keyword>
<dbReference type="HAMAP" id="MF_00054_B">
    <property type="entry name" value="EF_G_EF_2_B"/>
    <property type="match status" value="1"/>
</dbReference>
<dbReference type="GO" id="GO:0003746">
    <property type="term" value="F:translation elongation factor activity"/>
    <property type="evidence" value="ECO:0007669"/>
    <property type="project" value="UniProtKB-UniRule"/>
</dbReference>
<dbReference type="CDD" id="cd04088">
    <property type="entry name" value="EFG_mtEFG_II"/>
    <property type="match status" value="1"/>
</dbReference>
<feature type="binding site" evidence="8">
    <location>
        <begin position="120"/>
        <end position="123"/>
    </location>
    <ligand>
        <name>GTP</name>
        <dbReference type="ChEBI" id="CHEBI:37565"/>
    </ligand>
</feature>
<evidence type="ECO:0000256" key="8">
    <source>
        <dbReference type="HAMAP-Rule" id="MF_03061"/>
    </source>
</evidence>
<dbReference type="Pfam" id="PF00679">
    <property type="entry name" value="EFG_C"/>
    <property type="match status" value="1"/>
</dbReference>
<name>A0A9P9Z4X1_9POAL</name>
<evidence type="ECO:0000256" key="4">
    <source>
        <dbReference type="ARBA" id="ARBA00022741"/>
    </source>
</evidence>
<dbReference type="FunFam" id="3.30.70.870:FF:000001">
    <property type="entry name" value="Elongation factor G"/>
    <property type="match status" value="1"/>
</dbReference>
<protein>
    <recommendedName>
        <fullName evidence="8">Elongation factor G, mitochondrial</fullName>
        <shortName evidence="8">EF-Gmt</shortName>
    </recommendedName>
    <alternativeName>
        <fullName evidence="8">Elongation factor G 1, mitochondrial</fullName>
        <shortName evidence="8">mEF-G 1</shortName>
    </alternativeName>
    <alternativeName>
        <fullName evidence="8">Elongation factor G1</fullName>
    </alternativeName>
</protein>
<dbReference type="InterPro" id="IPR004160">
    <property type="entry name" value="Transl_elong_EFTu/EF1A_C"/>
</dbReference>
<evidence type="ECO:0000313" key="11">
    <source>
        <dbReference type="Proteomes" id="UP001151287"/>
    </source>
</evidence>
<gene>
    <name evidence="10" type="ORF">LUZ63_022359</name>
</gene>
<dbReference type="FunFam" id="2.40.30.10:FF:000001">
    <property type="entry name" value="Elongation factor Tu"/>
    <property type="match status" value="1"/>
</dbReference>
<dbReference type="InterPro" id="IPR035647">
    <property type="entry name" value="EFG_III/V"/>
</dbReference>
<comment type="pathway">
    <text evidence="8">Protein biosynthesis; polypeptide chain elongation.</text>
</comment>
<comment type="function">
    <text evidence="1">This protein promotes the GTP-dependent binding of aminoacyl-tRNA to the A-site of ribosomes during protein biosynthesis.</text>
</comment>
<dbReference type="Pfam" id="PF14492">
    <property type="entry name" value="EFG_III"/>
    <property type="match status" value="1"/>
</dbReference>
<evidence type="ECO:0000256" key="2">
    <source>
        <dbReference type="ARBA" id="ARBA00005870"/>
    </source>
</evidence>
<dbReference type="CDD" id="cd03713">
    <property type="entry name" value="EFG_mtEFG_C"/>
    <property type="match status" value="1"/>
</dbReference>
<dbReference type="InterPro" id="IPR027417">
    <property type="entry name" value="P-loop_NTPase"/>
</dbReference>
<dbReference type="GO" id="GO:0005525">
    <property type="term" value="F:GTP binding"/>
    <property type="evidence" value="ECO:0007669"/>
    <property type="project" value="UniProtKB-UniRule"/>
</dbReference>
<dbReference type="InterPro" id="IPR005225">
    <property type="entry name" value="Small_GTP-bd"/>
</dbReference>
<dbReference type="InterPro" id="IPR035649">
    <property type="entry name" value="EFG_V"/>
</dbReference>
<comment type="subcellular location">
    <subcellularLocation>
        <location evidence="8">Mitochondrion</location>
    </subcellularLocation>
</comment>
<keyword evidence="5 8" id="KW-0251">Elongation factor</keyword>
<dbReference type="InterPro" id="IPR041709">
    <property type="entry name" value="EF-Tu_GTP-bd"/>
</dbReference>
<dbReference type="NCBIfam" id="NF000766">
    <property type="entry name" value="PRK00049.1"/>
    <property type="match status" value="1"/>
</dbReference>
<dbReference type="SMART" id="SM00889">
    <property type="entry name" value="EFG_IV"/>
    <property type="match status" value="1"/>
</dbReference>
<dbReference type="InterPro" id="IPR041095">
    <property type="entry name" value="EFG_II"/>
</dbReference>
<dbReference type="Gene3D" id="3.30.230.10">
    <property type="match status" value="1"/>
</dbReference>
<dbReference type="NCBIfam" id="NF009381">
    <property type="entry name" value="PRK12740.1-5"/>
    <property type="match status" value="1"/>
</dbReference>
<dbReference type="CDD" id="cd01434">
    <property type="entry name" value="EFG_mtEFG1_IV"/>
    <property type="match status" value="1"/>
</dbReference>
<dbReference type="SUPFAM" id="SSF50465">
    <property type="entry name" value="EF-Tu/eEF-1alpha/eIF2-gamma C-terminal domain"/>
    <property type="match status" value="1"/>
</dbReference>
<dbReference type="InterPro" id="IPR004540">
    <property type="entry name" value="Transl_elong_EFG/EF2"/>
</dbReference>
<dbReference type="FunFam" id="3.30.70.240:FF:000001">
    <property type="entry name" value="Elongation factor G"/>
    <property type="match status" value="1"/>
</dbReference>
<dbReference type="SUPFAM" id="SSF50447">
    <property type="entry name" value="Translation proteins"/>
    <property type="match status" value="2"/>
</dbReference>
<evidence type="ECO:0000256" key="6">
    <source>
        <dbReference type="ARBA" id="ARBA00022917"/>
    </source>
</evidence>
<dbReference type="AlphaFoldDB" id="A0A9P9Z4X1"/>
<keyword evidence="8" id="KW-0496">Mitochondrion</keyword>
<dbReference type="Gene3D" id="2.40.30.10">
    <property type="entry name" value="Translation factors"/>
    <property type="match status" value="3"/>
</dbReference>
<accession>A0A9P9Z4X1</accession>
<evidence type="ECO:0000256" key="3">
    <source>
        <dbReference type="ARBA" id="ARBA00007249"/>
    </source>
</evidence>
<dbReference type="CDD" id="cd03697">
    <property type="entry name" value="EFTU_II"/>
    <property type="match status" value="1"/>
</dbReference>
<dbReference type="Gene3D" id="3.40.50.300">
    <property type="entry name" value="P-loop containing nucleotide triphosphate hydrolases"/>
    <property type="match status" value="2"/>
</dbReference>
<feature type="domain" description="Tr-type G" evidence="9">
    <location>
        <begin position="1"/>
        <end position="273"/>
    </location>
</feature>
<dbReference type="InterPro" id="IPR020568">
    <property type="entry name" value="Ribosomal_Su5_D2-typ_SF"/>
</dbReference>
<dbReference type="NCBIfam" id="TIGR00484">
    <property type="entry name" value="EF-G"/>
    <property type="match status" value="1"/>
</dbReference>
<proteinExistence type="inferred from homology"/>
<dbReference type="GO" id="GO:0032790">
    <property type="term" value="P:ribosome disassembly"/>
    <property type="evidence" value="ECO:0007669"/>
    <property type="project" value="TreeGrafter"/>
</dbReference>
<dbReference type="InterPro" id="IPR033720">
    <property type="entry name" value="EFTU_2"/>
</dbReference>
<dbReference type="Gene3D" id="3.30.70.870">
    <property type="entry name" value="Elongation Factor G (Translational Gtpase), domain 3"/>
    <property type="match status" value="1"/>
</dbReference>
<dbReference type="SMART" id="SM00838">
    <property type="entry name" value="EFG_C"/>
    <property type="match status" value="1"/>
</dbReference>